<evidence type="ECO:0000313" key="3">
    <source>
        <dbReference type="Proteomes" id="UP000188532"/>
    </source>
</evidence>
<protein>
    <submittedName>
        <fullName evidence="2">Uncharacterized protein</fullName>
    </submittedName>
</protein>
<evidence type="ECO:0000256" key="1">
    <source>
        <dbReference type="SAM" id="MobiDB-lite"/>
    </source>
</evidence>
<reference evidence="2 3" key="1">
    <citation type="submission" date="2017-02" db="EMBL/GenBank/DDBJ databases">
        <title>Complete genome sequences of Mycobacterium kansasii strains isolated from rhesus macaques.</title>
        <authorList>
            <person name="Panda A."/>
            <person name="Nagaraj S."/>
            <person name="Zhao X."/>
            <person name="Tettelin H."/>
            <person name="Detolla L.J."/>
        </authorList>
    </citation>
    <scope>NUCLEOTIDE SEQUENCE [LARGE SCALE GENOMIC DNA]</scope>
    <source>
        <strain evidence="2 3">11-3469</strain>
    </source>
</reference>
<evidence type="ECO:0000313" key="2">
    <source>
        <dbReference type="EMBL" id="OOK84288.1"/>
    </source>
</evidence>
<dbReference type="Proteomes" id="UP000188532">
    <property type="component" value="Unassembled WGS sequence"/>
</dbReference>
<feature type="compositionally biased region" description="Low complexity" evidence="1">
    <location>
        <begin position="37"/>
        <end position="47"/>
    </location>
</feature>
<feature type="region of interest" description="Disordered" evidence="1">
    <location>
        <begin position="28"/>
        <end position="47"/>
    </location>
</feature>
<comment type="caution">
    <text evidence="2">The sequence shown here is derived from an EMBL/GenBank/DDBJ whole genome shotgun (WGS) entry which is preliminary data.</text>
</comment>
<dbReference type="EMBL" id="MVBN01000001">
    <property type="protein sequence ID" value="OOK84288.1"/>
    <property type="molecule type" value="Genomic_DNA"/>
</dbReference>
<proteinExistence type="predicted"/>
<sequence>MSVITPLQHTAAAVSVGTRLPMFDQPVRRGIRRADRNAAAQRRQADP</sequence>
<name>A0A1V3XZ10_MYCKA</name>
<organism evidence="2 3">
    <name type="scientific">Mycobacterium kansasii</name>
    <dbReference type="NCBI Taxonomy" id="1768"/>
    <lineage>
        <taxon>Bacteria</taxon>
        <taxon>Bacillati</taxon>
        <taxon>Actinomycetota</taxon>
        <taxon>Actinomycetes</taxon>
        <taxon>Mycobacteriales</taxon>
        <taxon>Mycobacteriaceae</taxon>
        <taxon>Mycobacterium</taxon>
    </lineage>
</organism>
<gene>
    <name evidence="2" type="ORF">BZL29_1312</name>
</gene>
<accession>A0A1V3XZ10</accession>
<dbReference type="AlphaFoldDB" id="A0A1V3XZ10"/>